<sequence length="154" mass="16391">MSAVVKLSDNGVALHQQDKLMMTQPENKIVKQESPQPDENIVHLEPADGGWGWAVVAGGNLALGFAAMTGPCFGILFSRPLLAMGASSTTVAWIFNVSQLLSQWSGIFGGPLVKAFGFRKTGMVVGFITALSMLLSAFATSPEFLYFSFSILCG</sequence>
<comment type="caution">
    <text evidence="2">The sequence shown here is derived from an EMBL/GenBank/DDBJ whole genome shotgun (WGS) entry which is preliminary data.</text>
</comment>
<name>A0AAV2SFH3_MEGNR</name>
<dbReference type="PANTHER" id="PTHR11360">
    <property type="entry name" value="MONOCARBOXYLATE TRANSPORTER"/>
    <property type="match status" value="1"/>
</dbReference>
<dbReference type="PANTHER" id="PTHR11360:SF284">
    <property type="entry name" value="EG:103B4.3 PROTEIN-RELATED"/>
    <property type="match status" value="1"/>
</dbReference>
<organism evidence="2 3">
    <name type="scientific">Meganyctiphanes norvegica</name>
    <name type="common">Northern krill</name>
    <name type="synonym">Thysanopoda norvegica</name>
    <dbReference type="NCBI Taxonomy" id="48144"/>
    <lineage>
        <taxon>Eukaryota</taxon>
        <taxon>Metazoa</taxon>
        <taxon>Ecdysozoa</taxon>
        <taxon>Arthropoda</taxon>
        <taxon>Crustacea</taxon>
        <taxon>Multicrustacea</taxon>
        <taxon>Malacostraca</taxon>
        <taxon>Eumalacostraca</taxon>
        <taxon>Eucarida</taxon>
        <taxon>Euphausiacea</taxon>
        <taxon>Euphausiidae</taxon>
        <taxon>Meganyctiphanes</taxon>
    </lineage>
</organism>
<dbReference type="InterPro" id="IPR050327">
    <property type="entry name" value="Proton-linked_MCT"/>
</dbReference>
<reference evidence="2 3" key="1">
    <citation type="submission" date="2024-05" db="EMBL/GenBank/DDBJ databases">
        <authorList>
            <person name="Wallberg A."/>
        </authorList>
    </citation>
    <scope>NUCLEOTIDE SEQUENCE [LARGE SCALE GENOMIC DNA]</scope>
</reference>
<keyword evidence="3" id="KW-1185">Reference proteome</keyword>
<evidence type="ECO:0000256" key="1">
    <source>
        <dbReference type="SAM" id="Phobius"/>
    </source>
</evidence>
<feature type="non-terminal residue" evidence="2">
    <location>
        <position position="154"/>
    </location>
</feature>
<accession>A0AAV2SFH3</accession>
<protein>
    <submittedName>
        <fullName evidence="2">Uncharacterized protein</fullName>
    </submittedName>
</protein>
<dbReference type="EMBL" id="CAXKWB010063695">
    <property type="protein sequence ID" value="CAL4186914.1"/>
    <property type="molecule type" value="Genomic_DNA"/>
</dbReference>
<keyword evidence="1" id="KW-1133">Transmembrane helix</keyword>
<gene>
    <name evidence="2" type="ORF">MNOR_LOCUS36108</name>
</gene>
<evidence type="ECO:0000313" key="2">
    <source>
        <dbReference type="EMBL" id="CAL4186914.1"/>
    </source>
</evidence>
<dbReference type="AlphaFoldDB" id="A0AAV2SFH3"/>
<keyword evidence="1" id="KW-0812">Transmembrane</keyword>
<dbReference type="SUPFAM" id="SSF103473">
    <property type="entry name" value="MFS general substrate transporter"/>
    <property type="match status" value="1"/>
</dbReference>
<feature type="transmembrane region" description="Helical" evidence="1">
    <location>
        <begin position="121"/>
        <end position="140"/>
    </location>
</feature>
<proteinExistence type="predicted"/>
<dbReference type="InterPro" id="IPR036259">
    <property type="entry name" value="MFS_trans_sf"/>
</dbReference>
<feature type="transmembrane region" description="Helical" evidence="1">
    <location>
        <begin position="50"/>
        <end position="69"/>
    </location>
</feature>
<dbReference type="Proteomes" id="UP001497623">
    <property type="component" value="Unassembled WGS sequence"/>
</dbReference>
<keyword evidence="1" id="KW-0472">Membrane</keyword>
<evidence type="ECO:0000313" key="3">
    <source>
        <dbReference type="Proteomes" id="UP001497623"/>
    </source>
</evidence>